<evidence type="ECO:0000259" key="6">
    <source>
        <dbReference type="Pfam" id="PF01509"/>
    </source>
</evidence>
<dbReference type="SUPFAM" id="SSF88697">
    <property type="entry name" value="PUA domain-like"/>
    <property type="match status" value="1"/>
</dbReference>
<dbReference type="InterPro" id="IPR015240">
    <property type="entry name" value="tRNA_sdUridine_synth_fam1_C"/>
</dbReference>
<dbReference type="CDD" id="cd21152">
    <property type="entry name" value="PUA_TruB_bacterial"/>
    <property type="match status" value="1"/>
</dbReference>
<evidence type="ECO:0000256" key="3">
    <source>
        <dbReference type="ARBA" id="ARBA00022694"/>
    </source>
</evidence>
<dbReference type="SUPFAM" id="SSF55120">
    <property type="entry name" value="Pseudouridine synthase"/>
    <property type="match status" value="1"/>
</dbReference>
<dbReference type="InterPro" id="IPR032819">
    <property type="entry name" value="TruB_C"/>
</dbReference>
<dbReference type="InterPro" id="IPR002501">
    <property type="entry name" value="PsdUridine_synth_N"/>
</dbReference>
<proteinExistence type="inferred from homology"/>
<comment type="caution">
    <text evidence="9">The sequence shown here is derived from an EMBL/GenBank/DDBJ whole genome shotgun (WGS) entry which is preliminary data.</text>
</comment>
<comment type="catalytic activity">
    <reaction evidence="1 5">
        <text>uridine(55) in tRNA = pseudouridine(55) in tRNA</text>
        <dbReference type="Rhea" id="RHEA:42532"/>
        <dbReference type="Rhea" id="RHEA-COMP:10101"/>
        <dbReference type="Rhea" id="RHEA-COMP:10102"/>
        <dbReference type="ChEBI" id="CHEBI:65314"/>
        <dbReference type="ChEBI" id="CHEBI:65315"/>
        <dbReference type="EC" id="5.4.99.25"/>
    </reaction>
</comment>
<dbReference type="Pfam" id="PF16198">
    <property type="entry name" value="TruB_C_2"/>
    <property type="match status" value="1"/>
</dbReference>
<evidence type="ECO:0000256" key="4">
    <source>
        <dbReference type="ARBA" id="ARBA00023235"/>
    </source>
</evidence>
<keyword evidence="4 5" id="KW-0413">Isomerase</keyword>
<dbReference type="EC" id="5.4.99.25" evidence="5"/>
<feature type="domain" description="tRNA pseudouridine synthase II TruB subfamily 1 C-terminal" evidence="7">
    <location>
        <begin position="255"/>
        <end position="315"/>
    </location>
</feature>
<protein>
    <recommendedName>
        <fullName evidence="5">tRNA pseudouridine synthase B</fullName>
        <ecNumber evidence="5">5.4.99.25</ecNumber>
    </recommendedName>
    <alternativeName>
        <fullName evidence="5">tRNA pseudouridine(55) synthase</fullName>
        <shortName evidence="5">Psi55 synthase</shortName>
    </alternativeName>
    <alternativeName>
        <fullName evidence="5">tRNA pseudouridylate synthase</fullName>
    </alternativeName>
    <alternativeName>
        <fullName evidence="5">tRNA-uridine isomerase</fullName>
    </alternativeName>
</protein>
<dbReference type="Proteomes" id="UP001597264">
    <property type="component" value="Unassembled WGS sequence"/>
</dbReference>
<dbReference type="InterPro" id="IPR014780">
    <property type="entry name" value="tRNA_psdUridine_synth_TruB"/>
</dbReference>
<dbReference type="CDD" id="cd02573">
    <property type="entry name" value="PseudoU_synth_EcTruB"/>
    <property type="match status" value="1"/>
</dbReference>
<dbReference type="InterPro" id="IPR015947">
    <property type="entry name" value="PUA-like_sf"/>
</dbReference>
<comment type="function">
    <text evidence="5">Responsible for synthesis of pseudouridine from uracil-55 in the psi GC loop of transfer RNAs.</text>
</comment>
<accession>A0ABW3U4Q3</accession>
<dbReference type="Pfam" id="PF09157">
    <property type="entry name" value="TruB-C_2"/>
    <property type="match status" value="1"/>
</dbReference>
<feature type="domain" description="tRNA pseudouridylate synthase B C-terminal" evidence="8">
    <location>
        <begin position="190"/>
        <end position="249"/>
    </location>
</feature>
<dbReference type="PANTHER" id="PTHR13767:SF2">
    <property type="entry name" value="PSEUDOURIDYLATE SYNTHASE TRUB1"/>
    <property type="match status" value="1"/>
</dbReference>
<dbReference type="NCBIfam" id="TIGR00431">
    <property type="entry name" value="TruB"/>
    <property type="match status" value="1"/>
</dbReference>
<organism evidence="9 10">
    <name type="scientific">Microbulbifer celer</name>
    <dbReference type="NCBI Taxonomy" id="435905"/>
    <lineage>
        <taxon>Bacteria</taxon>
        <taxon>Pseudomonadati</taxon>
        <taxon>Pseudomonadota</taxon>
        <taxon>Gammaproteobacteria</taxon>
        <taxon>Cellvibrionales</taxon>
        <taxon>Microbulbiferaceae</taxon>
        <taxon>Microbulbifer</taxon>
    </lineage>
</organism>
<name>A0ABW3U4Q3_9GAMM</name>
<dbReference type="GO" id="GO:0160148">
    <property type="term" value="F:tRNA pseudouridine(55) synthase activity"/>
    <property type="evidence" value="ECO:0007669"/>
    <property type="project" value="UniProtKB-EC"/>
</dbReference>
<evidence type="ECO:0000313" key="9">
    <source>
        <dbReference type="EMBL" id="MFD1215555.1"/>
    </source>
</evidence>
<evidence type="ECO:0000259" key="7">
    <source>
        <dbReference type="Pfam" id="PF09157"/>
    </source>
</evidence>
<evidence type="ECO:0000259" key="8">
    <source>
        <dbReference type="Pfam" id="PF16198"/>
    </source>
</evidence>
<dbReference type="EMBL" id="JBHTLR010000004">
    <property type="protein sequence ID" value="MFD1215555.1"/>
    <property type="molecule type" value="Genomic_DNA"/>
</dbReference>
<evidence type="ECO:0000256" key="1">
    <source>
        <dbReference type="ARBA" id="ARBA00000385"/>
    </source>
</evidence>
<comment type="similarity">
    <text evidence="2 5">Belongs to the pseudouridine synthase TruB family. Type 1 subfamily.</text>
</comment>
<feature type="active site" description="Nucleophile" evidence="5">
    <location>
        <position position="48"/>
    </location>
</feature>
<gene>
    <name evidence="5 9" type="primary">truB</name>
    <name evidence="9" type="ORF">ACFQ2X_02990</name>
</gene>
<dbReference type="PANTHER" id="PTHR13767">
    <property type="entry name" value="TRNA-PSEUDOURIDINE SYNTHASE"/>
    <property type="match status" value="1"/>
</dbReference>
<dbReference type="Gene3D" id="3.30.2350.10">
    <property type="entry name" value="Pseudouridine synthase"/>
    <property type="match status" value="1"/>
</dbReference>
<dbReference type="InterPro" id="IPR020103">
    <property type="entry name" value="PsdUridine_synth_cat_dom_sf"/>
</dbReference>
<evidence type="ECO:0000256" key="5">
    <source>
        <dbReference type="HAMAP-Rule" id="MF_01080"/>
    </source>
</evidence>
<dbReference type="InterPro" id="IPR036974">
    <property type="entry name" value="PUA_sf"/>
</dbReference>
<keyword evidence="3 5" id="KW-0819">tRNA processing</keyword>
<evidence type="ECO:0000256" key="2">
    <source>
        <dbReference type="ARBA" id="ARBA00005642"/>
    </source>
</evidence>
<dbReference type="Pfam" id="PF01509">
    <property type="entry name" value="TruB_N"/>
    <property type="match status" value="1"/>
</dbReference>
<feature type="domain" description="Pseudouridine synthase II N-terminal" evidence="6">
    <location>
        <begin position="33"/>
        <end position="189"/>
    </location>
</feature>
<dbReference type="Gene3D" id="2.30.130.10">
    <property type="entry name" value="PUA domain"/>
    <property type="match status" value="1"/>
</dbReference>
<evidence type="ECO:0000313" key="10">
    <source>
        <dbReference type="Proteomes" id="UP001597264"/>
    </source>
</evidence>
<dbReference type="RefSeq" id="WP_230437708.1">
    <property type="nucleotide sequence ID" value="NZ_CP087715.1"/>
</dbReference>
<dbReference type="HAMAP" id="MF_01080">
    <property type="entry name" value="TruB_bact"/>
    <property type="match status" value="1"/>
</dbReference>
<sequence length="316" mass="34779">MGRRPKWGRQVNGVLLLNKPAGISANDALQKAKRLFFANRAGHTGALDPLATGVLPVCFGEATKFSQYLLDADKRYRSTFCLGMTTETGDADGNVVSTSDASGVTEQQVRDAMEAFRGTISQVPSMYSALKHNGQPLYKLARQGIEVEREPRQVKIYSYELLRFIPSADSADNLPRAEIEVHCSKGTYVRSLAEDLGKALGVGAFVEKLHRSAAGPYHEDDSITLDELTEERGEDRAEVLDHHLLPVDSPASGLPQMTLDDDTGYYLRQGQPVMDMQVYRLGDEGDMVRLFLESGEFLGVGEITDDGRVAPRRLVK</sequence>
<reference evidence="10" key="1">
    <citation type="journal article" date="2019" name="Int. J. Syst. Evol. Microbiol.">
        <title>The Global Catalogue of Microorganisms (GCM) 10K type strain sequencing project: providing services to taxonomists for standard genome sequencing and annotation.</title>
        <authorList>
            <consortium name="The Broad Institute Genomics Platform"/>
            <consortium name="The Broad Institute Genome Sequencing Center for Infectious Disease"/>
            <person name="Wu L."/>
            <person name="Ma J."/>
        </authorList>
    </citation>
    <scope>NUCLEOTIDE SEQUENCE [LARGE SCALE GENOMIC DNA]</scope>
    <source>
        <strain evidence="10">CCUG 54356</strain>
    </source>
</reference>
<keyword evidence="10" id="KW-1185">Reference proteome</keyword>